<dbReference type="AlphaFoldDB" id="A0A6A5TYE8"/>
<dbReference type="Proteomes" id="UP000800035">
    <property type="component" value="Unassembled WGS sequence"/>
</dbReference>
<gene>
    <name evidence="1" type="ORF">CC80DRAFT_503963</name>
</gene>
<evidence type="ECO:0000313" key="1">
    <source>
        <dbReference type="EMBL" id="KAF1957661.1"/>
    </source>
</evidence>
<keyword evidence="2" id="KW-1185">Reference proteome</keyword>
<reference evidence="1" key="1">
    <citation type="journal article" date="2020" name="Stud. Mycol.">
        <title>101 Dothideomycetes genomes: a test case for predicting lifestyles and emergence of pathogens.</title>
        <authorList>
            <person name="Haridas S."/>
            <person name="Albert R."/>
            <person name="Binder M."/>
            <person name="Bloem J."/>
            <person name="Labutti K."/>
            <person name="Salamov A."/>
            <person name="Andreopoulos B."/>
            <person name="Baker S."/>
            <person name="Barry K."/>
            <person name="Bills G."/>
            <person name="Bluhm B."/>
            <person name="Cannon C."/>
            <person name="Castanera R."/>
            <person name="Culley D."/>
            <person name="Daum C."/>
            <person name="Ezra D."/>
            <person name="Gonzalez J."/>
            <person name="Henrissat B."/>
            <person name="Kuo A."/>
            <person name="Liang C."/>
            <person name="Lipzen A."/>
            <person name="Lutzoni F."/>
            <person name="Magnuson J."/>
            <person name="Mondo S."/>
            <person name="Nolan M."/>
            <person name="Ohm R."/>
            <person name="Pangilinan J."/>
            <person name="Park H.-J."/>
            <person name="Ramirez L."/>
            <person name="Alfaro M."/>
            <person name="Sun H."/>
            <person name="Tritt A."/>
            <person name="Yoshinaga Y."/>
            <person name="Zwiers L.-H."/>
            <person name="Turgeon B."/>
            <person name="Goodwin S."/>
            <person name="Spatafora J."/>
            <person name="Crous P."/>
            <person name="Grigoriev I."/>
        </authorList>
    </citation>
    <scope>NUCLEOTIDE SEQUENCE</scope>
    <source>
        <strain evidence="1">CBS 675.92</strain>
    </source>
</reference>
<accession>A0A6A5TYE8</accession>
<evidence type="ECO:0000313" key="2">
    <source>
        <dbReference type="Proteomes" id="UP000800035"/>
    </source>
</evidence>
<proteinExistence type="predicted"/>
<organism evidence="1 2">
    <name type="scientific">Byssothecium circinans</name>
    <dbReference type="NCBI Taxonomy" id="147558"/>
    <lineage>
        <taxon>Eukaryota</taxon>
        <taxon>Fungi</taxon>
        <taxon>Dikarya</taxon>
        <taxon>Ascomycota</taxon>
        <taxon>Pezizomycotina</taxon>
        <taxon>Dothideomycetes</taxon>
        <taxon>Pleosporomycetidae</taxon>
        <taxon>Pleosporales</taxon>
        <taxon>Massarineae</taxon>
        <taxon>Massarinaceae</taxon>
        <taxon>Byssothecium</taxon>
    </lineage>
</organism>
<dbReference type="EMBL" id="ML976989">
    <property type="protein sequence ID" value="KAF1957661.1"/>
    <property type="molecule type" value="Genomic_DNA"/>
</dbReference>
<protein>
    <submittedName>
        <fullName evidence="1">Uncharacterized protein</fullName>
    </submittedName>
</protein>
<name>A0A6A5TYE8_9PLEO</name>
<sequence>MEENVSLGTAKSVWEGNRKNVSELQPRHVGLHTARVLFAKVGNNTARRHVYHELHTIGQIRLLEDTGTAMFGLATQQIATTQHSLIPHVDKQVKLLEEIDGLVNGLTGNVGDRIRGRVGLAINNHRSYKPMVEATNIEARERLIVSAEPEYIEDEPVSEPTEDLVHVPIPRSALQRMFDRLIVLRTRGTALTGEEGTFMHTVNKGWRRSVVVDNHLPRRWQRLLVHKKDVQYLVCLCSLLLIGPNDGEEWQRYAMVRGIGGGALDKRTLYLAHNLGIGGSKEEQLQWAIFAGGAW</sequence>